<evidence type="ECO:0000256" key="13">
    <source>
        <dbReference type="SAM" id="SignalP"/>
    </source>
</evidence>
<evidence type="ECO:0000256" key="1">
    <source>
        <dbReference type="ARBA" id="ARBA00004571"/>
    </source>
</evidence>
<evidence type="ECO:0000256" key="2">
    <source>
        <dbReference type="ARBA" id="ARBA00008143"/>
    </source>
</evidence>
<dbReference type="EMBL" id="JANIBK010000001">
    <property type="protein sequence ID" value="MCQ8126897.1"/>
    <property type="molecule type" value="Genomic_DNA"/>
</dbReference>
<keyword evidence="4 11" id="KW-1134">Transmembrane beta strand</keyword>
<protein>
    <submittedName>
        <fullName evidence="16">TonB-dependent receptor</fullName>
    </submittedName>
</protein>
<evidence type="ECO:0000256" key="9">
    <source>
        <dbReference type="ARBA" id="ARBA00023170"/>
    </source>
</evidence>
<dbReference type="PANTHER" id="PTHR30069">
    <property type="entry name" value="TONB-DEPENDENT OUTER MEMBRANE RECEPTOR"/>
    <property type="match status" value="1"/>
</dbReference>
<feature type="domain" description="TonB-dependent receptor-like beta-barrel" evidence="14">
    <location>
        <begin position="255"/>
        <end position="676"/>
    </location>
</feature>
<evidence type="ECO:0000313" key="16">
    <source>
        <dbReference type="EMBL" id="MCQ8126897.1"/>
    </source>
</evidence>
<evidence type="ECO:0000256" key="5">
    <source>
        <dbReference type="ARBA" id="ARBA00022692"/>
    </source>
</evidence>
<accession>A0ABT1TZC2</accession>
<keyword evidence="8 11" id="KW-0472">Membrane</keyword>
<proteinExistence type="inferred from homology"/>
<evidence type="ECO:0000256" key="7">
    <source>
        <dbReference type="ARBA" id="ARBA00023077"/>
    </source>
</evidence>
<evidence type="ECO:0000259" key="15">
    <source>
        <dbReference type="Pfam" id="PF07715"/>
    </source>
</evidence>
<dbReference type="Proteomes" id="UP001524586">
    <property type="component" value="Unassembled WGS sequence"/>
</dbReference>
<dbReference type="InterPro" id="IPR037066">
    <property type="entry name" value="Plug_dom_sf"/>
</dbReference>
<comment type="caution">
    <text evidence="16">The sequence shown here is derived from an EMBL/GenBank/DDBJ whole genome shotgun (WGS) entry which is preliminary data.</text>
</comment>
<evidence type="ECO:0000259" key="14">
    <source>
        <dbReference type="Pfam" id="PF00593"/>
    </source>
</evidence>
<feature type="signal peptide" evidence="13">
    <location>
        <begin position="1"/>
        <end position="24"/>
    </location>
</feature>
<evidence type="ECO:0000256" key="11">
    <source>
        <dbReference type="PROSITE-ProRule" id="PRU01360"/>
    </source>
</evidence>
<evidence type="ECO:0000256" key="10">
    <source>
        <dbReference type="ARBA" id="ARBA00023237"/>
    </source>
</evidence>
<evidence type="ECO:0000256" key="12">
    <source>
        <dbReference type="RuleBase" id="RU003357"/>
    </source>
</evidence>
<feature type="chain" id="PRO_5045208677" evidence="13">
    <location>
        <begin position="25"/>
        <end position="708"/>
    </location>
</feature>
<dbReference type="Pfam" id="PF00593">
    <property type="entry name" value="TonB_dep_Rec_b-barrel"/>
    <property type="match status" value="1"/>
</dbReference>
<name>A0ABT1TZC2_9GAMM</name>
<keyword evidence="7 12" id="KW-0798">TonB box</keyword>
<keyword evidence="9 16" id="KW-0675">Receptor</keyword>
<evidence type="ECO:0000256" key="4">
    <source>
        <dbReference type="ARBA" id="ARBA00022452"/>
    </source>
</evidence>
<sequence>MQYRPKLQLMPYLLLSCMGSAAHAQHDMDDLMELSPAQLSDISVSIASGTLKSLSHSAAVTSVITSEQIASMGATELHEILETVPGMHVTIQPVTNDYSYSMRGMRNDTNSEVLLMMNGTRFSVPQQGTHMAGMVIPVENIQRIEVIRGPGSALYGADAFAGVINIVTKKAADLDGVTVGARGGNADTKSSWGQYGGQWQGWDLAASLQYSHNGADPDRIIQADALTGTGFSSAPGPMQTQNERWNGHLNLQRKHWDLGFWAFNETDAGFRAGTGGALDNKGKLNGSNFLADVRYSTENDFDDWELQAHASFLHTDVNANIYNTPPGSILPIDSTGNATNQPSQILGMVRFPDGMRFISNRKNTVPSFEVTSIYKGFSDHLLRMVAGFRYEELNTQEARNFGAGVLDGPALPTTAGSLQNLTGTPFTFLDDHHRDIWSLAIQDEWQFAQDWHLTTGLRFDHYSDFGSTLNPRAALIWDINSELTGKILYGQAYRAPSFVEQYQRNSPQFIGNSSLQPETIETTELAFDYRPTTNLRTTLNLYYYKIKDLIGGEFITQNAPLSETNLAGQSAYGSEFEWDWKFLPEWSLRGNYAWQYARSEENQRRVSNVPEHHVYSALAWNFMPKWQIQTQINWLGHRLSSSGDTRTLPDYETIDLTLNAKRLFGHLDLTASARNLFDSHGREAAVSSYPNNLPIPGQSFYFEASVHF</sequence>
<dbReference type="CDD" id="cd01347">
    <property type="entry name" value="ligand_gated_channel"/>
    <property type="match status" value="1"/>
</dbReference>
<keyword evidence="17" id="KW-1185">Reference proteome</keyword>
<feature type="domain" description="TonB-dependent receptor plug" evidence="15">
    <location>
        <begin position="56"/>
        <end position="163"/>
    </location>
</feature>
<dbReference type="PANTHER" id="PTHR30069:SF29">
    <property type="entry name" value="HEMOGLOBIN AND HEMOGLOBIN-HAPTOGLOBIN-BINDING PROTEIN 1-RELATED"/>
    <property type="match status" value="1"/>
</dbReference>
<evidence type="ECO:0000256" key="3">
    <source>
        <dbReference type="ARBA" id="ARBA00022448"/>
    </source>
</evidence>
<evidence type="ECO:0000256" key="8">
    <source>
        <dbReference type="ARBA" id="ARBA00023136"/>
    </source>
</evidence>
<dbReference type="Pfam" id="PF07715">
    <property type="entry name" value="Plug"/>
    <property type="match status" value="1"/>
</dbReference>
<organism evidence="16 17">
    <name type="scientific">Methylomonas rivi</name>
    <dbReference type="NCBI Taxonomy" id="2952226"/>
    <lineage>
        <taxon>Bacteria</taxon>
        <taxon>Pseudomonadati</taxon>
        <taxon>Pseudomonadota</taxon>
        <taxon>Gammaproteobacteria</taxon>
        <taxon>Methylococcales</taxon>
        <taxon>Methylococcaceae</taxon>
        <taxon>Methylomonas</taxon>
    </lineage>
</organism>
<dbReference type="SUPFAM" id="SSF56935">
    <property type="entry name" value="Porins"/>
    <property type="match status" value="1"/>
</dbReference>
<dbReference type="PROSITE" id="PS52016">
    <property type="entry name" value="TONB_DEPENDENT_REC_3"/>
    <property type="match status" value="1"/>
</dbReference>
<keyword evidence="6 13" id="KW-0732">Signal</keyword>
<reference evidence="16 17" key="1">
    <citation type="submission" date="2022-07" db="EMBL/GenBank/DDBJ databases">
        <title>Methylomonas rivi sp. nov., Methylomonas rosea sp. nov., Methylomonas aureus sp. nov. and Methylomonas subterranea sp. nov., four novel methanotrophs isolated from a freshwater creek and the deep terrestrial subsurface.</title>
        <authorList>
            <person name="Abin C."/>
            <person name="Sankaranarayanan K."/>
            <person name="Garner C."/>
            <person name="Sindelar R."/>
            <person name="Kotary K."/>
            <person name="Garner R."/>
            <person name="Barclay S."/>
            <person name="Lawson P."/>
            <person name="Krumholz L."/>
        </authorList>
    </citation>
    <scope>NUCLEOTIDE SEQUENCE [LARGE SCALE GENOMIC DNA]</scope>
    <source>
        <strain evidence="16 17">WSC-6</strain>
    </source>
</reference>
<keyword evidence="3 11" id="KW-0813">Transport</keyword>
<evidence type="ECO:0000256" key="6">
    <source>
        <dbReference type="ARBA" id="ARBA00022729"/>
    </source>
</evidence>
<evidence type="ECO:0000313" key="17">
    <source>
        <dbReference type="Proteomes" id="UP001524586"/>
    </source>
</evidence>
<dbReference type="RefSeq" id="WP_256613215.1">
    <property type="nucleotide sequence ID" value="NZ_JANIBK010000001.1"/>
</dbReference>
<comment type="subcellular location">
    <subcellularLocation>
        <location evidence="1 11">Cell outer membrane</location>
        <topology evidence="1 11">Multi-pass membrane protein</topology>
    </subcellularLocation>
</comment>
<dbReference type="Gene3D" id="2.170.130.10">
    <property type="entry name" value="TonB-dependent receptor, plug domain"/>
    <property type="match status" value="1"/>
</dbReference>
<gene>
    <name evidence="16" type="ORF">NP596_00390</name>
</gene>
<dbReference type="InterPro" id="IPR012910">
    <property type="entry name" value="Plug_dom"/>
</dbReference>
<dbReference type="InterPro" id="IPR000531">
    <property type="entry name" value="Beta-barrel_TonB"/>
</dbReference>
<keyword evidence="5 11" id="KW-0812">Transmembrane</keyword>
<comment type="similarity">
    <text evidence="2">Belongs to the TonB-dependent receptor family. Hemoglobin/haptoglobin binding protein subfamily.</text>
</comment>
<dbReference type="InterPro" id="IPR039426">
    <property type="entry name" value="TonB-dep_rcpt-like"/>
</dbReference>
<dbReference type="Gene3D" id="2.40.170.20">
    <property type="entry name" value="TonB-dependent receptor, beta-barrel domain"/>
    <property type="match status" value="1"/>
</dbReference>
<keyword evidence="10 11" id="KW-0998">Cell outer membrane</keyword>
<dbReference type="PROSITE" id="PS51257">
    <property type="entry name" value="PROKAR_LIPOPROTEIN"/>
    <property type="match status" value="1"/>
</dbReference>
<dbReference type="InterPro" id="IPR036942">
    <property type="entry name" value="Beta-barrel_TonB_sf"/>
</dbReference>